<keyword evidence="7" id="KW-0482">Metalloprotease</keyword>
<dbReference type="EMBL" id="CP162602">
    <property type="protein sequence ID" value="XDK27119.1"/>
    <property type="molecule type" value="Genomic_DNA"/>
</dbReference>
<dbReference type="CDD" id="cd12797">
    <property type="entry name" value="M23_peptidase"/>
    <property type="match status" value="1"/>
</dbReference>
<evidence type="ECO:0000256" key="4">
    <source>
        <dbReference type="ARBA" id="ARBA00022723"/>
    </source>
</evidence>
<geneLocation type="plasmid" evidence="13">
    <name>p-HB236076</name>
</geneLocation>
<evidence type="ECO:0000256" key="3">
    <source>
        <dbReference type="ARBA" id="ARBA00022670"/>
    </source>
</evidence>
<dbReference type="GO" id="GO:0046872">
    <property type="term" value="F:metal ion binding"/>
    <property type="evidence" value="ECO:0007669"/>
    <property type="project" value="UniProtKB-KW"/>
</dbReference>
<dbReference type="Pfam" id="PF04225">
    <property type="entry name" value="LysM_OapA"/>
    <property type="match status" value="1"/>
</dbReference>
<dbReference type="SUPFAM" id="SSF51261">
    <property type="entry name" value="Duplicated hybrid motif"/>
    <property type="match status" value="1"/>
</dbReference>
<feature type="domain" description="M23ase beta-sheet core" evidence="10">
    <location>
        <begin position="287"/>
        <end position="380"/>
    </location>
</feature>
<evidence type="ECO:0000256" key="2">
    <source>
        <dbReference type="ARBA" id="ARBA00004196"/>
    </source>
</evidence>
<evidence type="ECO:0000259" key="10">
    <source>
        <dbReference type="Pfam" id="PF01551"/>
    </source>
</evidence>
<comment type="cofactor">
    <cofactor evidence="1">
        <name>Zn(2+)</name>
        <dbReference type="ChEBI" id="CHEBI:29105"/>
    </cofactor>
</comment>
<dbReference type="AlphaFoldDB" id="A0AB39HKD6"/>
<dbReference type="GO" id="GO:0004222">
    <property type="term" value="F:metalloendopeptidase activity"/>
    <property type="evidence" value="ECO:0007669"/>
    <property type="project" value="TreeGrafter"/>
</dbReference>
<evidence type="ECO:0000259" key="11">
    <source>
        <dbReference type="Pfam" id="PF04225"/>
    </source>
</evidence>
<evidence type="ECO:0000256" key="9">
    <source>
        <dbReference type="SAM" id="MobiDB-lite"/>
    </source>
</evidence>
<dbReference type="GO" id="GO:0030313">
    <property type="term" value="C:cell envelope"/>
    <property type="evidence" value="ECO:0007669"/>
    <property type="project" value="UniProtKB-SubCell"/>
</dbReference>
<keyword evidence="4" id="KW-0479">Metal-binding</keyword>
<feature type="region of interest" description="Disordered" evidence="9">
    <location>
        <begin position="269"/>
        <end position="292"/>
    </location>
</feature>
<proteinExistence type="predicted"/>
<sequence>MKQTLSQKKFWAISLPIVAFWGFSQSIIGPQLSRTIDLNLTTESVSTQWQQEQQEVEQLIPPNYEYQIQQGDNLSSIFNQLGFRYSEMMKVMETDLNYLVLDTLKPGDILRFWRDETTGNLAKMELVFNVADKAVYTLQSDGSYTYQDISLPGQWQHQAVVGSISGSFSGSAYKLGLSSNEIYQVVTLLKDKLNFSKDLRAGDKFEIVRKNQTIKGEATGKTELEAIRIYNRGKVISAYLNADGQFYDANGESLQRAFVRYPVHNRPRISSGFNPNRRHPVTGRISPHNGTDFAVPTGTPVYSTGDGRVVMIRHHPYAGNYVVIEHSNKYKTRYLHLSKILVKKGQKITRGQKIALSGSTGRVTGPHLHYELLVYNRPVNAMTAKIPMASSVPKKERKAFDAQRDKMNNLIALQEKKQLNNPS</sequence>
<feature type="domain" description="Csd3-like second N-terminal" evidence="12">
    <location>
        <begin position="153"/>
        <end position="275"/>
    </location>
</feature>
<dbReference type="Pfam" id="PF01551">
    <property type="entry name" value="Peptidase_M23"/>
    <property type="match status" value="1"/>
</dbReference>
<dbReference type="RefSeq" id="WP_306099377.1">
    <property type="nucleotide sequence ID" value="NZ_CP162602.1"/>
</dbReference>
<dbReference type="Gene3D" id="2.70.70.10">
    <property type="entry name" value="Glucose Permease (Domain IIA)"/>
    <property type="match status" value="1"/>
</dbReference>
<feature type="domain" description="Opacity-associated protein A LysM-like" evidence="11">
    <location>
        <begin position="65"/>
        <end position="147"/>
    </location>
</feature>
<dbReference type="PANTHER" id="PTHR21666:SF292">
    <property type="entry name" value="MUREIN DD-ENDOPEPTIDASE MEPM"/>
    <property type="match status" value="1"/>
</dbReference>
<dbReference type="Gene3D" id="3.10.450.350">
    <property type="match status" value="2"/>
</dbReference>
<dbReference type="InterPro" id="IPR050570">
    <property type="entry name" value="Cell_wall_metabolism_enzyme"/>
</dbReference>
<keyword evidence="3" id="KW-0645">Protease</keyword>
<evidence type="ECO:0000256" key="8">
    <source>
        <dbReference type="ARBA" id="ARBA00060568"/>
    </source>
</evidence>
<reference evidence="13" key="1">
    <citation type="submission" date="2024-07" db="EMBL/GenBank/DDBJ databases">
        <title>Genome Analysis of a Potential Novel Vibrio Species Secreting pH- and Thermo-stable Alginate Lyase and its Application in Producing Alginate Oligosaccharides.</title>
        <authorList>
            <person name="Huang H."/>
            <person name="Bao K."/>
        </authorList>
    </citation>
    <scope>NUCLEOTIDE SEQUENCE</scope>
    <source>
        <strain evidence="13">HB236076</strain>
        <plasmid evidence="13">p-HB236076</plasmid>
    </source>
</reference>
<comment type="subcellular location">
    <subcellularLocation>
        <location evidence="2">Cell envelope</location>
    </subcellularLocation>
</comment>
<gene>
    <name evidence="13" type="ORF">AB0763_15155</name>
</gene>
<dbReference type="InterPro" id="IPR016047">
    <property type="entry name" value="M23ase_b-sheet_dom"/>
</dbReference>
<evidence type="ECO:0000256" key="7">
    <source>
        <dbReference type="ARBA" id="ARBA00023049"/>
    </source>
</evidence>
<evidence type="ECO:0000256" key="6">
    <source>
        <dbReference type="ARBA" id="ARBA00022833"/>
    </source>
</evidence>
<protein>
    <submittedName>
        <fullName evidence="13">Peptidoglycan DD-metalloendopeptidase family protein</fullName>
    </submittedName>
</protein>
<accession>A0AB39HKD6</accession>
<evidence type="ECO:0000256" key="1">
    <source>
        <dbReference type="ARBA" id="ARBA00001947"/>
    </source>
</evidence>
<dbReference type="KEGG" id="vih:AB0763_15155"/>
<keyword evidence="6" id="KW-0862">Zinc</keyword>
<evidence type="ECO:0000313" key="13">
    <source>
        <dbReference type="EMBL" id="XDK27119.1"/>
    </source>
</evidence>
<name>A0AB39HKD6_9VIBR</name>
<dbReference type="FunFam" id="2.70.70.10:FF:000002">
    <property type="entry name" value="Murein DD-endopeptidase MepM"/>
    <property type="match status" value="1"/>
</dbReference>
<dbReference type="InterPro" id="IPR011055">
    <property type="entry name" value="Dup_hybrid_motif"/>
</dbReference>
<dbReference type="Pfam" id="PF19425">
    <property type="entry name" value="Csd3_N2"/>
    <property type="match status" value="1"/>
</dbReference>
<organism evidence="13">
    <name type="scientific">Vibrio sp. HB236076</name>
    <dbReference type="NCBI Taxonomy" id="3232307"/>
    <lineage>
        <taxon>Bacteria</taxon>
        <taxon>Pseudomonadati</taxon>
        <taxon>Pseudomonadota</taxon>
        <taxon>Gammaproteobacteria</taxon>
        <taxon>Vibrionales</taxon>
        <taxon>Vibrionaceae</taxon>
        <taxon>Vibrio</taxon>
    </lineage>
</organism>
<comment type="pathway">
    <text evidence="8">Cell wall degradation; peptidoglycan degradation.</text>
</comment>
<dbReference type="PANTHER" id="PTHR21666">
    <property type="entry name" value="PEPTIDASE-RELATED"/>
    <property type="match status" value="1"/>
</dbReference>
<keyword evidence="5" id="KW-0378">Hydrolase</keyword>
<dbReference type="GO" id="GO:0042834">
    <property type="term" value="F:peptidoglycan binding"/>
    <property type="evidence" value="ECO:0007669"/>
    <property type="project" value="InterPro"/>
</dbReference>
<dbReference type="InterPro" id="IPR007340">
    <property type="entry name" value="LysM_Opacity-associatedA"/>
</dbReference>
<evidence type="ECO:0000259" key="12">
    <source>
        <dbReference type="Pfam" id="PF19425"/>
    </source>
</evidence>
<keyword evidence="13" id="KW-0614">Plasmid</keyword>
<dbReference type="GO" id="GO:0006508">
    <property type="term" value="P:proteolysis"/>
    <property type="evidence" value="ECO:0007669"/>
    <property type="project" value="UniProtKB-KW"/>
</dbReference>
<evidence type="ECO:0000256" key="5">
    <source>
        <dbReference type="ARBA" id="ARBA00022801"/>
    </source>
</evidence>
<dbReference type="InterPro" id="IPR045834">
    <property type="entry name" value="Csd3_N2"/>
</dbReference>